<proteinExistence type="predicted"/>
<dbReference type="EMBL" id="JARBDR010000326">
    <property type="protein sequence ID" value="KAJ8316539.1"/>
    <property type="molecule type" value="Genomic_DNA"/>
</dbReference>
<name>A0ABQ9FGW1_TEGGR</name>
<reference evidence="1 2" key="1">
    <citation type="submission" date="2022-12" db="EMBL/GenBank/DDBJ databases">
        <title>Chromosome-level genome of Tegillarca granosa.</title>
        <authorList>
            <person name="Kim J."/>
        </authorList>
    </citation>
    <scope>NUCLEOTIDE SEQUENCE [LARGE SCALE GENOMIC DNA]</scope>
    <source>
        <strain evidence="1">Teg-2019</strain>
        <tissue evidence="1">Adductor muscle</tissue>
    </source>
</reference>
<keyword evidence="2" id="KW-1185">Reference proteome</keyword>
<organism evidence="1 2">
    <name type="scientific">Tegillarca granosa</name>
    <name type="common">Malaysian cockle</name>
    <name type="synonym">Anadara granosa</name>
    <dbReference type="NCBI Taxonomy" id="220873"/>
    <lineage>
        <taxon>Eukaryota</taxon>
        <taxon>Metazoa</taxon>
        <taxon>Spiralia</taxon>
        <taxon>Lophotrochozoa</taxon>
        <taxon>Mollusca</taxon>
        <taxon>Bivalvia</taxon>
        <taxon>Autobranchia</taxon>
        <taxon>Pteriomorphia</taxon>
        <taxon>Arcoida</taxon>
        <taxon>Arcoidea</taxon>
        <taxon>Arcidae</taxon>
        <taxon>Tegillarca</taxon>
    </lineage>
</organism>
<accession>A0ABQ9FGW1</accession>
<evidence type="ECO:0000313" key="1">
    <source>
        <dbReference type="EMBL" id="KAJ8316539.1"/>
    </source>
</evidence>
<protein>
    <submittedName>
        <fullName evidence="1">Uncharacterized protein</fullName>
    </submittedName>
</protein>
<sequence>MFVMSVFYEWRNGVELTFPVIILALITKHSTWYDQPIVSGLKHANVSGLKHAQHFGIKWVTGLYSILCS</sequence>
<comment type="caution">
    <text evidence="1">The sequence shown here is derived from an EMBL/GenBank/DDBJ whole genome shotgun (WGS) entry which is preliminary data.</text>
</comment>
<gene>
    <name evidence="1" type="ORF">KUTeg_005911</name>
</gene>
<evidence type="ECO:0000313" key="2">
    <source>
        <dbReference type="Proteomes" id="UP001217089"/>
    </source>
</evidence>
<dbReference type="Proteomes" id="UP001217089">
    <property type="component" value="Unassembled WGS sequence"/>
</dbReference>